<sequence>MKKKFIIALTTLLALLSLAACSSEADKVSYNVSKEADNFNVRRRVTVINTRTDKIEFTVSGLISVDTSDKKKLIIIAEVDEGKYKKHLINMTGNNMYVVEDLTEGTKVNKYKYEVEYMPEAMIPVTLTNNE</sequence>
<evidence type="ECO:0000256" key="1">
    <source>
        <dbReference type="SAM" id="SignalP"/>
    </source>
</evidence>
<dbReference type="PROSITE" id="PS51257">
    <property type="entry name" value="PROKAR_LIPOPROTEIN"/>
    <property type="match status" value="1"/>
</dbReference>
<protein>
    <submittedName>
        <fullName evidence="2">Uncharacterized protein</fullName>
    </submittedName>
</protein>
<evidence type="ECO:0000313" key="2">
    <source>
        <dbReference type="EMBL" id="SDB08845.1"/>
    </source>
</evidence>
<dbReference type="InterPro" id="IPR058243">
    <property type="entry name" value="Phage_VG64"/>
</dbReference>
<dbReference type="AlphaFoldDB" id="A0A1G6AKD9"/>
<name>A0A1G6AKD9_9STRE</name>
<gene>
    <name evidence="2" type="ORF">SAMN02910293_00437</name>
</gene>
<proteinExistence type="predicted"/>
<dbReference type="EMBL" id="FMXP01000005">
    <property type="protein sequence ID" value="SDB08845.1"/>
    <property type="molecule type" value="Genomic_DNA"/>
</dbReference>
<dbReference type="STRING" id="439219.SAMN02910293_00437"/>
<dbReference type="RefSeq" id="WP_074485212.1">
    <property type="nucleotide sequence ID" value="NZ_FMXP01000005.1"/>
</dbReference>
<feature type="chain" id="PRO_5038980574" evidence="1">
    <location>
        <begin position="20"/>
        <end position="131"/>
    </location>
</feature>
<reference evidence="2 3" key="1">
    <citation type="submission" date="2016-10" db="EMBL/GenBank/DDBJ databases">
        <authorList>
            <person name="de Groot N.N."/>
        </authorList>
    </citation>
    <scope>NUCLEOTIDE SEQUENCE [LARGE SCALE GENOMIC DNA]</scope>
    <source>
        <strain evidence="2 3">A-4</strain>
    </source>
</reference>
<feature type="signal peptide" evidence="1">
    <location>
        <begin position="1"/>
        <end position="19"/>
    </location>
</feature>
<accession>A0A1G6AKD9</accession>
<dbReference type="Pfam" id="PF25682">
    <property type="entry name" value="Phage_VG64"/>
    <property type="match status" value="1"/>
</dbReference>
<keyword evidence="3" id="KW-1185">Reference proteome</keyword>
<organism evidence="2 3">
    <name type="scientific">Streptococcus henryi</name>
    <dbReference type="NCBI Taxonomy" id="439219"/>
    <lineage>
        <taxon>Bacteria</taxon>
        <taxon>Bacillati</taxon>
        <taxon>Bacillota</taxon>
        <taxon>Bacilli</taxon>
        <taxon>Lactobacillales</taxon>
        <taxon>Streptococcaceae</taxon>
        <taxon>Streptococcus</taxon>
    </lineage>
</organism>
<keyword evidence="1" id="KW-0732">Signal</keyword>
<evidence type="ECO:0000313" key="3">
    <source>
        <dbReference type="Proteomes" id="UP000182508"/>
    </source>
</evidence>
<dbReference type="Proteomes" id="UP000182508">
    <property type="component" value="Unassembled WGS sequence"/>
</dbReference>